<dbReference type="SMART" id="SM00448">
    <property type="entry name" value="REC"/>
    <property type="match status" value="1"/>
</dbReference>
<dbReference type="OrthoDB" id="9774865at2"/>
<dbReference type="InterPro" id="IPR001789">
    <property type="entry name" value="Sig_transdc_resp-reg_receiver"/>
</dbReference>
<keyword evidence="3" id="KW-0597">Phosphoprotein</keyword>
<evidence type="ECO:0000259" key="5">
    <source>
        <dbReference type="PROSITE" id="PS50930"/>
    </source>
</evidence>
<dbReference type="InterPro" id="IPR046947">
    <property type="entry name" value="LytR-like"/>
</dbReference>
<name>H6LK58_ACEWD</name>
<keyword evidence="6" id="KW-0238">DNA-binding</keyword>
<reference evidence="7" key="1">
    <citation type="submission" date="2011-07" db="EMBL/GenBank/DDBJ databases">
        <title>Complete genome sequence of Acetobacterium woodii.</title>
        <authorList>
            <person name="Poehlein A."/>
            <person name="Schmidt S."/>
            <person name="Kaster A.-K."/>
            <person name="Goenrich M."/>
            <person name="Vollmers J."/>
            <person name="Thuermer A."/>
            <person name="Gottschalk G."/>
            <person name="Thauer R.K."/>
            <person name="Daniel R."/>
            <person name="Mueller V."/>
        </authorList>
    </citation>
    <scope>NUCLEOTIDE SEQUENCE [LARGE SCALE GENOMIC DNA]</scope>
    <source>
        <strain evidence="7">ATCC 29683 / DSM 1030 / JCM 2381 / KCTC 1655 / WB1</strain>
    </source>
</reference>
<dbReference type="AlphaFoldDB" id="H6LK58"/>
<dbReference type="GO" id="GO:0000156">
    <property type="term" value="F:phosphorelay response regulator activity"/>
    <property type="evidence" value="ECO:0007669"/>
    <property type="project" value="InterPro"/>
</dbReference>
<gene>
    <name evidence="6" type="ordered locus">Awo_c32500</name>
</gene>
<dbReference type="SUPFAM" id="SSF52172">
    <property type="entry name" value="CheY-like"/>
    <property type="match status" value="1"/>
</dbReference>
<sequence>MKIAICDDEINFQKILRKQLEKYYGALEVEIEVFISGKDFLERFENCSLAFQMIFMDIEMPELDGLETAKRIRKINQSIPIIFLTSHTELAMEGYEVAAFRFLDKPLRIEKLITTLQAFDNLKLLDNKIEFQDGDKKLLVNWSEIQYIQSENVYVNIYLEHTNYLIRKKLYDMEKQMPKQLFYRPHRSYLINLRFVKSFNGKQIIMKNGTEIPLSRGKRNEFKLLMMKYLRILG</sequence>
<dbReference type="PROSITE" id="PS50110">
    <property type="entry name" value="RESPONSE_REGULATORY"/>
    <property type="match status" value="1"/>
</dbReference>
<dbReference type="Pfam" id="PF04397">
    <property type="entry name" value="LytTR"/>
    <property type="match status" value="1"/>
</dbReference>
<dbReference type="PROSITE" id="PS50930">
    <property type="entry name" value="HTH_LYTTR"/>
    <property type="match status" value="1"/>
</dbReference>
<organism evidence="6 7">
    <name type="scientific">Acetobacterium woodii (strain ATCC 29683 / DSM 1030 / JCM 2381 / KCTC 1655 / WB1)</name>
    <dbReference type="NCBI Taxonomy" id="931626"/>
    <lineage>
        <taxon>Bacteria</taxon>
        <taxon>Bacillati</taxon>
        <taxon>Bacillota</taxon>
        <taxon>Clostridia</taxon>
        <taxon>Eubacteriales</taxon>
        <taxon>Eubacteriaceae</taxon>
        <taxon>Acetobacterium</taxon>
    </lineage>
</organism>
<dbReference type="STRING" id="931626.Awo_c32500"/>
<evidence type="ECO:0000256" key="1">
    <source>
        <dbReference type="ARBA" id="ARBA00018672"/>
    </source>
</evidence>
<proteinExistence type="predicted"/>
<dbReference type="Gene3D" id="2.40.50.1020">
    <property type="entry name" value="LytTr DNA-binding domain"/>
    <property type="match status" value="1"/>
</dbReference>
<dbReference type="GO" id="GO:0003677">
    <property type="term" value="F:DNA binding"/>
    <property type="evidence" value="ECO:0007669"/>
    <property type="project" value="UniProtKB-KW"/>
</dbReference>
<dbReference type="Gene3D" id="3.40.50.2300">
    <property type="match status" value="1"/>
</dbReference>
<dbReference type="InterPro" id="IPR007492">
    <property type="entry name" value="LytTR_DNA-bd_dom"/>
</dbReference>
<feature type="domain" description="HTH LytTR-type" evidence="5">
    <location>
        <begin position="129"/>
        <end position="228"/>
    </location>
</feature>
<comment type="function">
    <text evidence="2">May play the central regulatory role in sporulation. It may be an element of the effector pathway responsible for the activation of sporulation genes in response to nutritional stress. Spo0A may act in concert with spo0H (a sigma factor) to control the expression of some genes that are critical to the sporulation process.</text>
</comment>
<accession>H6LK58</accession>
<dbReference type="KEGG" id="awo:Awo_c32500"/>
<dbReference type="eggNOG" id="COG3279">
    <property type="taxonomic scope" value="Bacteria"/>
</dbReference>
<evidence type="ECO:0000313" key="6">
    <source>
        <dbReference type="EMBL" id="AFA49978.1"/>
    </source>
</evidence>
<dbReference type="InterPro" id="IPR011006">
    <property type="entry name" value="CheY-like_superfamily"/>
</dbReference>
<evidence type="ECO:0000313" key="7">
    <source>
        <dbReference type="Proteomes" id="UP000007177"/>
    </source>
</evidence>
<dbReference type="PANTHER" id="PTHR37299:SF1">
    <property type="entry name" value="STAGE 0 SPORULATION PROTEIN A HOMOLOG"/>
    <property type="match status" value="1"/>
</dbReference>
<dbReference type="PANTHER" id="PTHR37299">
    <property type="entry name" value="TRANSCRIPTIONAL REGULATOR-RELATED"/>
    <property type="match status" value="1"/>
</dbReference>
<evidence type="ECO:0000256" key="2">
    <source>
        <dbReference type="ARBA" id="ARBA00024867"/>
    </source>
</evidence>
<dbReference type="SMART" id="SM00850">
    <property type="entry name" value="LytTR"/>
    <property type="match status" value="1"/>
</dbReference>
<feature type="domain" description="Response regulatory" evidence="4">
    <location>
        <begin position="2"/>
        <end position="120"/>
    </location>
</feature>
<evidence type="ECO:0000256" key="3">
    <source>
        <dbReference type="PROSITE-ProRule" id="PRU00169"/>
    </source>
</evidence>
<dbReference type="RefSeq" id="WP_014357574.1">
    <property type="nucleotide sequence ID" value="NC_016894.1"/>
</dbReference>
<keyword evidence="7" id="KW-1185">Reference proteome</keyword>
<evidence type="ECO:0000259" key="4">
    <source>
        <dbReference type="PROSITE" id="PS50110"/>
    </source>
</evidence>
<dbReference type="Proteomes" id="UP000007177">
    <property type="component" value="Chromosome"/>
</dbReference>
<feature type="modified residue" description="4-aspartylphosphate" evidence="3">
    <location>
        <position position="57"/>
    </location>
</feature>
<dbReference type="Pfam" id="PF00072">
    <property type="entry name" value="Response_reg"/>
    <property type="match status" value="1"/>
</dbReference>
<reference evidence="6 7" key="2">
    <citation type="journal article" date="2012" name="PLoS ONE">
        <title>An ancient pathway combining carbon dioxide fixation with the generation and utilization of a sodium ion gradient for ATP synthesis.</title>
        <authorList>
            <person name="Poehlein A."/>
            <person name="Schmidt S."/>
            <person name="Kaster A.K."/>
            <person name="Goenrich M."/>
            <person name="Vollmers J."/>
            <person name="Thurmer A."/>
            <person name="Bertsch J."/>
            <person name="Schuchmann K."/>
            <person name="Voigt B."/>
            <person name="Hecker M."/>
            <person name="Daniel R."/>
            <person name="Thauer R.K."/>
            <person name="Gottschalk G."/>
            <person name="Muller V."/>
        </authorList>
    </citation>
    <scope>NUCLEOTIDE SEQUENCE [LARGE SCALE GENOMIC DNA]</scope>
    <source>
        <strain evidence="7">ATCC 29683 / DSM 1030 / JCM 2381 / KCTC 1655 / WB1</strain>
    </source>
</reference>
<dbReference type="EMBL" id="CP002987">
    <property type="protein sequence ID" value="AFA49978.1"/>
    <property type="molecule type" value="Genomic_DNA"/>
</dbReference>
<dbReference type="HOGENOM" id="CLU_000445_14_1_9"/>
<protein>
    <recommendedName>
        <fullName evidence="1">Stage 0 sporulation protein A homolog</fullName>
    </recommendedName>
</protein>
<dbReference type="CDD" id="cd17546">
    <property type="entry name" value="REC_hyHK_CKI1_RcsC-like"/>
    <property type="match status" value="1"/>
</dbReference>